<dbReference type="RefSeq" id="XP_008486363.1">
    <property type="nucleotide sequence ID" value="XM_008488141.1"/>
</dbReference>
<gene>
    <name evidence="3" type="primary">LOC103523066</name>
</gene>
<reference evidence="3" key="1">
    <citation type="submission" date="2025-08" db="UniProtKB">
        <authorList>
            <consortium name="RefSeq"/>
        </authorList>
    </citation>
    <scope>IDENTIFICATION</scope>
</reference>
<dbReference type="Proteomes" id="UP000079169">
    <property type="component" value="Unplaced"/>
</dbReference>
<evidence type="ECO:0000313" key="2">
    <source>
        <dbReference type="Proteomes" id="UP000079169"/>
    </source>
</evidence>
<dbReference type="GeneID" id="103523066"/>
<dbReference type="KEGG" id="dci:103523066"/>
<feature type="compositionally biased region" description="Basic and acidic residues" evidence="1">
    <location>
        <begin position="32"/>
        <end position="46"/>
    </location>
</feature>
<feature type="region of interest" description="Disordered" evidence="1">
    <location>
        <begin position="149"/>
        <end position="272"/>
    </location>
</feature>
<dbReference type="STRING" id="121845.A0A1S3DSG6"/>
<organism evidence="2 3">
    <name type="scientific">Diaphorina citri</name>
    <name type="common">Asian citrus psyllid</name>
    <dbReference type="NCBI Taxonomy" id="121845"/>
    <lineage>
        <taxon>Eukaryota</taxon>
        <taxon>Metazoa</taxon>
        <taxon>Ecdysozoa</taxon>
        <taxon>Arthropoda</taxon>
        <taxon>Hexapoda</taxon>
        <taxon>Insecta</taxon>
        <taxon>Pterygota</taxon>
        <taxon>Neoptera</taxon>
        <taxon>Paraneoptera</taxon>
        <taxon>Hemiptera</taxon>
        <taxon>Sternorrhyncha</taxon>
        <taxon>Psylloidea</taxon>
        <taxon>Psyllidae</taxon>
        <taxon>Diaphorininae</taxon>
        <taxon>Diaphorina</taxon>
    </lineage>
</organism>
<protein>
    <submittedName>
        <fullName evidence="3">Suppressor protein SRP40-like</fullName>
    </submittedName>
</protein>
<proteinExistence type="predicted"/>
<feature type="compositionally biased region" description="Polar residues" evidence="1">
    <location>
        <begin position="14"/>
        <end position="28"/>
    </location>
</feature>
<evidence type="ECO:0000313" key="3">
    <source>
        <dbReference type="RefSeq" id="XP_008486363.1"/>
    </source>
</evidence>
<feature type="compositionally biased region" description="Polar residues" evidence="1">
    <location>
        <begin position="149"/>
        <end position="166"/>
    </location>
</feature>
<dbReference type="PaxDb" id="121845-A0A1S3DSG6"/>
<feature type="region of interest" description="Disordered" evidence="1">
    <location>
        <begin position="1"/>
        <end position="113"/>
    </location>
</feature>
<name>A0A1S3DSG6_DIACI</name>
<keyword evidence="2" id="KW-1185">Reference proteome</keyword>
<evidence type="ECO:0000256" key="1">
    <source>
        <dbReference type="SAM" id="MobiDB-lite"/>
    </source>
</evidence>
<sequence length="358" mass="40704">MTKSQIEAFAEPESNINEENLPDSNVNNEIEDGCRNEETIYNKFSDDNESSESESESKSDSSDESSSSEDSSSSSSCEEDEEEGRTFVFYQDNGNKDDLYYNDLKPTNPPEIRIQTNDDQHHEYCTNEAQVTNCAPTLEQEVEIRSQVITSDRSSTSSEQCCSYETQETHDKTEVVTNTLHVQERRRSSQYLDESEEDDSGVTSDISRHVSETDCSYETQETHDKTEVVTNTLHVQERRRSSQYLDESEEDDSGVTSDISRHVSETDTDHDQEYTELKKMSPYKRANTHSRLYQLLQDECEMEKLDTSCDTTVPNKENLSLPLGCNSIDNSNVSTPTSPVVSDKLVKELVQSLLNKKK</sequence>
<dbReference type="AlphaFoldDB" id="A0A1S3DSG6"/>
<accession>A0A1S3DSG6</accession>
<feature type="compositionally biased region" description="Basic and acidic residues" evidence="1">
    <location>
        <begin position="259"/>
        <end position="272"/>
    </location>
</feature>
<feature type="non-terminal residue" evidence="3">
    <location>
        <position position="358"/>
    </location>
</feature>